<name>A0A2U3MVA6_9GAMM</name>
<sequence length="136" mass="15138">MKHYFLYFAAIYSIALVLLGLLLSILNLGFITTLPILLAAAFLTASHFVKKELRLPSHDEKIQLVWGSTATALVIACLLLFFYIVTNPASDHLLEIAEKTGLAGSAIIMLFIVIIHGGVFYLAYSWYANQCFQKLK</sequence>
<evidence type="ECO:0000256" key="1">
    <source>
        <dbReference type="SAM" id="Phobius"/>
    </source>
</evidence>
<feature type="transmembrane region" description="Helical" evidence="1">
    <location>
        <begin position="105"/>
        <end position="127"/>
    </location>
</feature>
<dbReference type="InParanoid" id="A0A2U3MVA6"/>
<keyword evidence="1" id="KW-0812">Transmembrane</keyword>
<keyword evidence="1" id="KW-0472">Membrane</keyword>
<feature type="transmembrane region" description="Helical" evidence="1">
    <location>
        <begin position="5"/>
        <end position="26"/>
    </location>
</feature>
<evidence type="ECO:0000313" key="3">
    <source>
        <dbReference type="Proteomes" id="UP000245974"/>
    </source>
</evidence>
<dbReference type="RefSeq" id="WP_121972907.1">
    <property type="nucleotide sequence ID" value="NZ_OOGT01000014.1"/>
</dbReference>
<feature type="transmembrane region" description="Helical" evidence="1">
    <location>
        <begin position="62"/>
        <end position="85"/>
    </location>
</feature>
<dbReference type="NCBIfam" id="NF038216">
    <property type="entry name" value="ABZJ_00895_fam"/>
    <property type="match status" value="1"/>
</dbReference>
<gene>
    <name evidence="2" type="ORF">KPC_0548</name>
</gene>
<dbReference type="Proteomes" id="UP000245974">
    <property type="component" value="Unassembled WGS sequence"/>
</dbReference>
<dbReference type="InterPro" id="IPR047730">
    <property type="entry name" value="ABZJ_00895-like"/>
</dbReference>
<keyword evidence="1" id="KW-1133">Transmembrane helix</keyword>
<reference evidence="3" key="1">
    <citation type="submission" date="2018-03" db="EMBL/GenBank/DDBJ databases">
        <authorList>
            <person name="Blom J."/>
        </authorList>
    </citation>
    <scope>NUCLEOTIDE SEQUENCE [LARGE SCALE GENOMIC DNA]</scope>
    <source>
        <strain evidence="3">KPC-SM-21</strain>
    </source>
</reference>
<proteinExistence type="predicted"/>
<organism evidence="2 3">
    <name type="scientific">Acinetobacter stercoris</name>
    <dbReference type="NCBI Taxonomy" id="2126983"/>
    <lineage>
        <taxon>Bacteria</taxon>
        <taxon>Pseudomonadati</taxon>
        <taxon>Pseudomonadota</taxon>
        <taxon>Gammaproteobacteria</taxon>
        <taxon>Moraxellales</taxon>
        <taxon>Moraxellaceae</taxon>
        <taxon>Acinetobacter</taxon>
    </lineage>
</organism>
<protein>
    <submittedName>
        <fullName evidence="2">Uncharacterized protein</fullName>
    </submittedName>
</protein>
<dbReference type="AlphaFoldDB" id="A0A2U3MVA6"/>
<accession>A0A2U3MVA6</accession>
<evidence type="ECO:0000313" key="2">
    <source>
        <dbReference type="EMBL" id="SPL69370.1"/>
    </source>
</evidence>
<keyword evidence="3" id="KW-1185">Reference proteome</keyword>
<dbReference type="EMBL" id="OOGT01000014">
    <property type="protein sequence ID" value="SPL69370.1"/>
    <property type="molecule type" value="Genomic_DNA"/>
</dbReference>
<dbReference type="OrthoDB" id="6712453at2"/>